<evidence type="ECO:0000313" key="3">
    <source>
        <dbReference type="Proteomes" id="UP001516400"/>
    </source>
</evidence>
<proteinExistence type="predicted"/>
<protein>
    <submittedName>
        <fullName evidence="2">Uncharacterized protein</fullName>
    </submittedName>
</protein>
<gene>
    <name evidence="2" type="ORF">HHI36_013326</name>
</gene>
<dbReference type="Proteomes" id="UP001516400">
    <property type="component" value="Unassembled WGS sequence"/>
</dbReference>
<dbReference type="EMBL" id="JABFTP020000103">
    <property type="protein sequence ID" value="KAL3277984.1"/>
    <property type="molecule type" value="Genomic_DNA"/>
</dbReference>
<keyword evidence="3" id="KW-1185">Reference proteome</keyword>
<comment type="caution">
    <text evidence="2">The sequence shown here is derived from an EMBL/GenBank/DDBJ whole genome shotgun (WGS) entry which is preliminary data.</text>
</comment>
<keyword evidence="1" id="KW-0175">Coiled coil</keyword>
<feature type="coiled-coil region" evidence="1">
    <location>
        <begin position="69"/>
        <end position="96"/>
    </location>
</feature>
<name>A0ABD2NHK3_9CUCU</name>
<accession>A0ABD2NHK3</accession>
<evidence type="ECO:0000313" key="2">
    <source>
        <dbReference type="EMBL" id="KAL3277984.1"/>
    </source>
</evidence>
<evidence type="ECO:0000256" key="1">
    <source>
        <dbReference type="SAM" id="Coils"/>
    </source>
</evidence>
<dbReference type="AlphaFoldDB" id="A0ABD2NHK3"/>
<organism evidence="2 3">
    <name type="scientific">Cryptolaemus montrouzieri</name>
    <dbReference type="NCBI Taxonomy" id="559131"/>
    <lineage>
        <taxon>Eukaryota</taxon>
        <taxon>Metazoa</taxon>
        <taxon>Ecdysozoa</taxon>
        <taxon>Arthropoda</taxon>
        <taxon>Hexapoda</taxon>
        <taxon>Insecta</taxon>
        <taxon>Pterygota</taxon>
        <taxon>Neoptera</taxon>
        <taxon>Endopterygota</taxon>
        <taxon>Coleoptera</taxon>
        <taxon>Polyphaga</taxon>
        <taxon>Cucujiformia</taxon>
        <taxon>Coccinelloidea</taxon>
        <taxon>Coccinellidae</taxon>
        <taxon>Scymninae</taxon>
        <taxon>Scymnini</taxon>
        <taxon>Cryptolaemus</taxon>
    </lineage>
</organism>
<reference evidence="2 3" key="1">
    <citation type="journal article" date="2021" name="BMC Biol.">
        <title>Horizontally acquired antibacterial genes associated with adaptive radiation of ladybird beetles.</title>
        <authorList>
            <person name="Li H.S."/>
            <person name="Tang X.F."/>
            <person name="Huang Y.H."/>
            <person name="Xu Z.Y."/>
            <person name="Chen M.L."/>
            <person name="Du X.Y."/>
            <person name="Qiu B.Y."/>
            <person name="Chen P.T."/>
            <person name="Zhang W."/>
            <person name="Slipinski A."/>
            <person name="Escalona H.E."/>
            <person name="Waterhouse R.M."/>
            <person name="Zwick A."/>
            <person name="Pang H."/>
        </authorList>
    </citation>
    <scope>NUCLEOTIDE SEQUENCE [LARGE SCALE GENOMIC DNA]</scope>
    <source>
        <strain evidence="2">SYSU2018</strain>
    </source>
</reference>
<sequence length="160" mass="17981">MTSRTEAIVRELSRINKENSIIIIINKCVPGTVRDELRKFVRGDISDIDGISESSKITTGLDLDTNIDNIRLESEVKVLKKQLDCAEDIIDNLKGSISDKEFIISLSSEDYQTGKSRAILCEVATPSKNSQNEVISKQTYSEIVNTDLKEKKQKITYPRS</sequence>